<evidence type="ECO:0000313" key="2">
    <source>
        <dbReference type="Proteomes" id="UP001611383"/>
    </source>
</evidence>
<dbReference type="RefSeq" id="WP_395820278.1">
    <property type="nucleotide sequence ID" value="NZ_CP043494.1"/>
</dbReference>
<evidence type="ECO:0000313" key="1">
    <source>
        <dbReference type="EMBL" id="WNG45447.1"/>
    </source>
</evidence>
<reference evidence="1 2" key="1">
    <citation type="submission" date="2019-08" db="EMBL/GenBank/DDBJ databases">
        <title>Archangium and Cystobacter genomes.</title>
        <authorList>
            <person name="Chen I.-C.K."/>
            <person name="Wielgoss S."/>
        </authorList>
    </citation>
    <scope>NUCLEOTIDE SEQUENCE [LARGE SCALE GENOMIC DNA]</scope>
    <source>
        <strain evidence="1 2">Cbm 6</strain>
    </source>
</reference>
<dbReference type="Proteomes" id="UP001611383">
    <property type="component" value="Chromosome"/>
</dbReference>
<sequence>MPVTFDDSLWPLLTIRYVGTMSDMEYEESLSRLSSFLHRREPFFFIIDTSRSGTPNNSQRQRQVEWSRAHEGLERTWGRGTAFIVTSPFVRAAMSLFFHVRPPGTPYVITSDMGSALAWILARMEATGFTEEAARVRHQFGSHSQHIG</sequence>
<accession>A0ABY9WRL7</accession>
<evidence type="ECO:0008006" key="3">
    <source>
        <dbReference type="Google" id="ProtNLM"/>
    </source>
</evidence>
<protein>
    <recommendedName>
        <fullName evidence="3">STAS/SEC14 domain-containing protein</fullName>
    </recommendedName>
</protein>
<keyword evidence="2" id="KW-1185">Reference proteome</keyword>
<gene>
    <name evidence="1" type="ORF">F0U60_16065</name>
</gene>
<organism evidence="1 2">
    <name type="scientific">Archangium minus</name>
    <dbReference type="NCBI Taxonomy" id="83450"/>
    <lineage>
        <taxon>Bacteria</taxon>
        <taxon>Pseudomonadati</taxon>
        <taxon>Myxococcota</taxon>
        <taxon>Myxococcia</taxon>
        <taxon>Myxococcales</taxon>
        <taxon>Cystobacterineae</taxon>
        <taxon>Archangiaceae</taxon>
        <taxon>Archangium</taxon>
    </lineage>
</organism>
<name>A0ABY9WRL7_9BACT</name>
<proteinExistence type="predicted"/>
<dbReference type="EMBL" id="CP043494">
    <property type="protein sequence ID" value="WNG45447.1"/>
    <property type="molecule type" value="Genomic_DNA"/>
</dbReference>